<evidence type="ECO:0000256" key="1">
    <source>
        <dbReference type="SAM" id="MobiDB-lite"/>
    </source>
</evidence>
<sequence length="295" mass="32395">MSAPRQFEGGATAGPGREGEGSGSAPPANDDEFVWLGPETTRPTPVDYSFNTQLPASQPFAGFGNFAGSNVEPLLPMEGHQGFQAQAPMFQAPGYFPTHDAGAMEFFPIPEPHMMPYSGGTDAGGNDGYVLNNTVPPAVPRQEPASSMPRQLQLPSQLLEARQAETHSKLYYDSLISVWHPREFLPEDYPDLDPAYAVVDPANPPKIVSKIPMEDWIPIVDVVERKLAWPFGPWAKNPRLKLAGKYCQRDSYDGIDGIAHVMLKRAGMSTEEIEQHIAEFRRNLVDPAIHAYVPV</sequence>
<evidence type="ECO:0000313" key="2">
    <source>
        <dbReference type="EMBL" id="KAK8087354.1"/>
    </source>
</evidence>
<dbReference type="EMBL" id="JAQQWL010000002">
    <property type="protein sequence ID" value="KAK8087354.1"/>
    <property type="molecule type" value="Genomic_DNA"/>
</dbReference>
<dbReference type="Proteomes" id="UP001480595">
    <property type="component" value="Unassembled WGS sequence"/>
</dbReference>
<organism evidence="2 3">
    <name type="scientific">Apiospora phragmitis</name>
    <dbReference type="NCBI Taxonomy" id="2905665"/>
    <lineage>
        <taxon>Eukaryota</taxon>
        <taxon>Fungi</taxon>
        <taxon>Dikarya</taxon>
        <taxon>Ascomycota</taxon>
        <taxon>Pezizomycotina</taxon>
        <taxon>Sordariomycetes</taxon>
        <taxon>Xylariomycetidae</taxon>
        <taxon>Amphisphaeriales</taxon>
        <taxon>Apiosporaceae</taxon>
        <taxon>Apiospora</taxon>
    </lineage>
</organism>
<name>A0ABR1WW18_9PEZI</name>
<feature type="region of interest" description="Disordered" evidence="1">
    <location>
        <begin position="1"/>
        <end position="42"/>
    </location>
</feature>
<accession>A0ABR1WW18</accession>
<dbReference type="RefSeq" id="XP_066721878.1">
    <property type="nucleotide sequence ID" value="XM_066853737.1"/>
</dbReference>
<gene>
    <name evidence="2" type="ORF">PG994_002328</name>
</gene>
<keyword evidence="3" id="KW-1185">Reference proteome</keyword>
<evidence type="ECO:0000313" key="3">
    <source>
        <dbReference type="Proteomes" id="UP001480595"/>
    </source>
</evidence>
<comment type="caution">
    <text evidence="2">The sequence shown here is derived from an EMBL/GenBank/DDBJ whole genome shotgun (WGS) entry which is preliminary data.</text>
</comment>
<reference evidence="2 3" key="1">
    <citation type="submission" date="2023-01" db="EMBL/GenBank/DDBJ databases">
        <title>Analysis of 21 Apiospora genomes using comparative genomics revels a genus with tremendous synthesis potential of carbohydrate active enzymes and secondary metabolites.</title>
        <authorList>
            <person name="Sorensen T."/>
        </authorList>
    </citation>
    <scope>NUCLEOTIDE SEQUENCE [LARGE SCALE GENOMIC DNA]</scope>
    <source>
        <strain evidence="2 3">CBS 135458</strain>
    </source>
</reference>
<proteinExistence type="predicted"/>
<dbReference type="GeneID" id="92086800"/>
<protein>
    <submittedName>
        <fullName evidence="2">Uncharacterized protein</fullName>
    </submittedName>
</protein>